<dbReference type="GO" id="GO:0005737">
    <property type="term" value="C:cytoplasm"/>
    <property type="evidence" value="ECO:0007669"/>
    <property type="project" value="UniProtKB-SubCell"/>
</dbReference>
<evidence type="ECO:0000256" key="6">
    <source>
        <dbReference type="ARBA" id="ARBA00022667"/>
    </source>
</evidence>
<evidence type="ECO:0000256" key="10">
    <source>
        <dbReference type="ARBA" id="ARBA00022840"/>
    </source>
</evidence>
<dbReference type="InterPro" id="IPR036388">
    <property type="entry name" value="WH-like_DNA-bd_sf"/>
</dbReference>
<feature type="domain" description="NB-ARC" evidence="11">
    <location>
        <begin position="598"/>
        <end position="760"/>
    </location>
</feature>
<dbReference type="InterPro" id="IPR032675">
    <property type="entry name" value="LRR_dom_sf"/>
</dbReference>
<dbReference type="Proteomes" id="UP001161247">
    <property type="component" value="Chromosome 5"/>
</dbReference>
<keyword evidence="4" id="KW-0963">Cytoplasm</keyword>
<dbReference type="FunFam" id="1.10.10.10:FF:000322">
    <property type="entry name" value="Probable disease resistance protein At1g63360"/>
    <property type="match status" value="1"/>
</dbReference>
<dbReference type="FunFam" id="3.40.50.300:FF:001091">
    <property type="entry name" value="Probable disease resistance protein At1g61300"/>
    <property type="match status" value="1"/>
</dbReference>
<accession>A0AAV1DFP4</accession>
<evidence type="ECO:0000313" key="16">
    <source>
        <dbReference type="Proteomes" id="UP001161247"/>
    </source>
</evidence>
<keyword evidence="6" id="KW-0381">Hypersensitive response</keyword>
<keyword evidence="7" id="KW-0677">Repeat</keyword>
<dbReference type="SUPFAM" id="SSF52540">
    <property type="entry name" value="P-loop containing nucleoside triphosphate hydrolases"/>
    <property type="match status" value="1"/>
</dbReference>
<evidence type="ECO:0000256" key="4">
    <source>
        <dbReference type="ARBA" id="ARBA00022490"/>
    </source>
</evidence>
<evidence type="ECO:0000256" key="3">
    <source>
        <dbReference type="ARBA" id="ARBA00008894"/>
    </source>
</evidence>
<gene>
    <name evidence="15" type="ORF">OLC1_LOCUS15112</name>
</gene>
<dbReference type="Gene3D" id="1.10.10.10">
    <property type="entry name" value="Winged helix-like DNA-binding domain superfamily/Winged helix DNA-binding domain"/>
    <property type="match status" value="1"/>
</dbReference>
<dbReference type="GO" id="GO:0005524">
    <property type="term" value="F:ATP binding"/>
    <property type="evidence" value="ECO:0007669"/>
    <property type="project" value="UniProtKB-KW"/>
</dbReference>
<keyword evidence="8" id="KW-0547">Nucleotide-binding</keyword>
<dbReference type="InterPro" id="IPR027417">
    <property type="entry name" value="P-loop_NTPase"/>
</dbReference>
<dbReference type="EMBL" id="OX459122">
    <property type="protein sequence ID" value="CAI9106645.1"/>
    <property type="molecule type" value="Genomic_DNA"/>
</dbReference>
<evidence type="ECO:0000256" key="9">
    <source>
        <dbReference type="ARBA" id="ARBA00022821"/>
    </source>
</evidence>
<evidence type="ECO:0000259" key="14">
    <source>
        <dbReference type="Pfam" id="PF23598"/>
    </source>
</evidence>
<dbReference type="Pfam" id="PF12061">
    <property type="entry name" value="NB-LRR"/>
    <property type="match status" value="1"/>
</dbReference>
<dbReference type="Pfam" id="PF00931">
    <property type="entry name" value="NB-ARC"/>
    <property type="match status" value="1"/>
</dbReference>
<organism evidence="15 16">
    <name type="scientific">Oldenlandia corymbosa var. corymbosa</name>
    <dbReference type="NCBI Taxonomy" id="529605"/>
    <lineage>
        <taxon>Eukaryota</taxon>
        <taxon>Viridiplantae</taxon>
        <taxon>Streptophyta</taxon>
        <taxon>Embryophyta</taxon>
        <taxon>Tracheophyta</taxon>
        <taxon>Spermatophyta</taxon>
        <taxon>Magnoliopsida</taxon>
        <taxon>eudicotyledons</taxon>
        <taxon>Gunneridae</taxon>
        <taxon>Pentapetalae</taxon>
        <taxon>asterids</taxon>
        <taxon>lamiids</taxon>
        <taxon>Gentianales</taxon>
        <taxon>Rubiaceae</taxon>
        <taxon>Rubioideae</taxon>
        <taxon>Spermacoceae</taxon>
        <taxon>Hedyotis-Oldenlandia complex</taxon>
        <taxon>Oldenlandia</taxon>
    </lineage>
</organism>
<dbReference type="Pfam" id="PF23559">
    <property type="entry name" value="WHD_DRP"/>
    <property type="match status" value="1"/>
</dbReference>
<keyword evidence="9" id="KW-0611">Plant defense</keyword>
<dbReference type="InterPro" id="IPR002182">
    <property type="entry name" value="NB-ARC"/>
</dbReference>
<evidence type="ECO:0000256" key="1">
    <source>
        <dbReference type="ARBA" id="ARBA00002074"/>
    </source>
</evidence>
<dbReference type="InterPro" id="IPR042197">
    <property type="entry name" value="Apaf_helical"/>
</dbReference>
<dbReference type="GO" id="GO:0051607">
    <property type="term" value="P:defense response to virus"/>
    <property type="evidence" value="ECO:0007669"/>
    <property type="project" value="UniProtKB-ARBA"/>
</dbReference>
<name>A0AAV1DFP4_OLDCO</name>
<dbReference type="PANTHER" id="PTHR23155">
    <property type="entry name" value="DISEASE RESISTANCE PROTEIN RP"/>
    <property type="match status" value="1"/>
</dbReference>
<dbReference type="Gene3D" id="1.10.8.430">
    <property type="entry name" value="Helical domain of apoptotic protease-activating factors"/>
    <property type="match status" value="1"/>
</dbReference>
<evidence type="ECO:0000256" key="2">
    <source>
        <dbReference type="ARBA" id="ARBA00004496"/>
    </source>
</evidence>
<reference evidence="15" key="1">
    <citation type="submission" date="2023-03" db="EMBL/GenBank/DDBJ databases">
        <authorList>
            <person name="Julca I."/>
        </authorList>
    </citation>
    <scope>NUCLEOTIDE SEQUENCE</scope>
</reference>
<feature type="domain" description="Disease resistance R13L4/SHOC-2-like LRR" evidence="14">
    <location>
        <begin position="997"/>
        <end position="1285"/>
    </location>
</feature>
<dbReference type="Gene3D" id="3.80.10.10">
    <property type="entry name" value="Ribonuclease Inhibitor"/>
    <property type="match status" value="1"/>
</dbReference>
<keyword evidence="5" id="KW-0433">Leucine-rich repeat</keyword>
<evidence type="ECO:0000256" key="8">
    <source>
        <dbReference type="ARBA" id="ARBA00022741"/>
    </source>
</evidence>
<evidence type="ECO:0000259" key="12">
    <source>
        <dbReference type="Pfam" id="PF12061"/>
    </source>
</evidence>
<proteinExistence type="inferred from homology"/>
<dbReference type="InterPro" id="IPR055414">
    <property type="entry name" value="LRR_R13L4/SHOC2-like"/>
</dbReference>
<dbReference type="InterPro" id="IPR044974">
    <property type="entry name" value="Disease_R_plants"/>
</dbReference>
<dbReference type="GO" id="GO:0043531">
    <property type="term" value="F:ADP binding"/>
    <property type="evidence" value="ECO:0007669"/>
    <property type="project" value="InterPro"/>
</dbReference>
<keyword evidence="10" id="KW-0067">ATP-binding</keyword>
<evidence type="ECO:0000259" key="13">
    <source>
        <dbReference type="Pfam" id="PF23559"/>
    </source>
</evidence>
<keyword evidence="16" id="KW-1185">Reference proteome</keyword>
<dbReference type="PRINTS" id="PR00364">
    <property type="entry name" value="DISEASERSIST"/>
</dbReference>
<evidence type="ECO:0000256" key="5">
    <source>
        <dbReference type="ARBA" id="ARBA00022614"/>
    </source>
</evidence>
<comment type="similarity">
    <text evidence="3">Belongs to the disease resistance NB-LRR family.</text>
</comment>
<dbReference type="Pfam" id="PF23598">
    <property type="entry name" value="LRR_14"/>
    <property type="match status" value="1"/>
</dbReference>
<feature type="domain" description="Disease resistance protein winged helix" evidence="13">
    <location>
        <begin position="848"/>
        <end position="917"/>
    </location>
</feature>
<dbReference type="PANTHER" id="PTHR23155:SF1152">
    <property type="entry name" value="AAA+ ATPASE DOMAIN-CONTAINING PROTEIN"/>
    <property type="match status" value="1"/>
</dbReference>
<dbReference type="Gene3D" id="3.40.50.300">
    <property type="entry name" value="P-loop containing nucleotide triphosphate hydrolases"/>
    <property type="match status" value="1"/>
</dbReference>
<protein>
    <submittedName>
        <fullName evidence="15">OLC1v1005848C1</fullName>
    </submittedName>
</protein>
<evidence type="ECO:0000259" key="11">
    <source>
        <dbReference type="Pfam" id="PF00931"/>
    </source>
</evidence>
<comment type="function">
    <text evidence="1">Confers resistance to late blight (Phytophthora infestans) races carrying the avirulence gene Avr1. Resistance proteins guard the plant against pathogens that contain an appropriate avirulence protein via an indirect interaction with this avirulence protein. That triggers a defense system including the hypersensitive response, which restricts the pathogen growth.</text>
</comment>
<evidence type="ECO:0000256" key="7">
    <source>
        <dbReference type="ARBA" id="ARBA00022737"/>
    </source>
</evidence>
<comment type="subcellular location">
    <subcellularLocation>
        <location evidence="2">Cytoplasm</location>
    </subcellularLocation>
</comment>
<sequence>MEGESEDQFLSVSPPEFILVKATKELTKRQVVASFISVRDLGPVQQLHQLNHDASMKKDKVKVVNMACSSLLACIQFSLLDIDLLLKHPSLHAVDDDLCNLLKFRLRNLKIFAVLSEGVLGEDASLASFLGRVEDTICRNAEKFHPLCLHLAGSDAGMAIDMAYEFCSQLQSLMEEPKEWLVALSDPARQQSTSLTTNELFKIISCMLQNIEDFIALLGNYDSENVSGFEISMKIVEEQMTLLNAHVCFAHQRSVVAMQDLLVHTEAIVFNAAFLLYLYEDFYGSTAQTKERLEVEISTIAEKMKNRQHQFYEIYSQALSSSKFPGRSLAITLQDIDDDDAFTAIKKALNCIIPSLWDILRMNSGRLVFMKDQPQQLFEALRSLRKTILKTQWRSNIKKDIGAAICDAGVLVSLLHKTNVDLGLLQDLLETIKSLLAEVGDEEPQLPQLNLPVTNQLGFFDFVLEKLMEITSHEGEPTANSEPVQIIQKELVSLRAFLGKIVKLRYQQVELQVLWDRVMEMACRVEELVDLLVVGDVPDSFWSSFDSIMKDLRNIKPEMEVKRQDIKVTEVTWSYRHVQAQTSSSIGTNEIVGFADEAKSIIDQLTRGTKLLRMMAIVGMPGLGKTTLAAKIYNDPSIVHHFQVRAWSTISQVINKEKVLCELLNQIGTSDVTSEMGEHDIIEKLWRSLKGKRYLIVLDDIWDIEAWNSLRESFPEDHNQSRILLTSRRGDVSPNEMLVDQKPHFLRQLNMEESLKLLHMKFPGVAGWHLALHEHGMQIAEICNGLPLTIIIIAGLLVTIMPEGWKEILNDLRLGHLSVTDHCLETLERSYEHLPEDLRPCLLYLGTFPEDEVVSARMLLHLWVAEGFIRKAEGKRAEDVAEDYLMDLIGRSLIMVDKKRWDNGVKTCRIHDLIYDFCLKKAKDEHFFHLLKGYDELSTFNEPCKLRRLSIHSKEEHFAQSKLFCPWARSLLYHSSDEPNPLHRVRSISFVIDIFKRLRVLDLGQIHLQTELPSEIELLVQLAFLAIHGDFEQIPPSIGKLSYLETFIVITFKKPLLPASLWNLRKLKNLYIGRLSDGGGILPIESLDSLPVLYELDRFSMVLIPHWGIMERLARKFPNIRRLGCTYMGHQNPENPGTFVVPEFLSQLESLSIGGFLPELTPEFSCPKSLKKLTLESCDLSSRSISMIGTLPNLQVLKLVSVDFEGNAWEMEEGEFSKLRILKLDSFNLVKWSASDDQFKCLETLKIRYCCSLEEIPSCLESIATLETIKVHHCSENVENMVRQIQEKQVEDCGNSDLKVIIK</sequence>
<dbReference type="InterPro" id="IPR021929">
    <property type="entry name" value="R1A-like_N"/>
</dbReference>
<evidence type="ECO:0000313" key="15">
    <source>
        <dbReference type="EMBL" id="CAI9106645.1"/>
    </source>
</evidence>
<dbReference type="GO" id="GO:0009626">
    <property type="term" value="P:plant-type hypersensitive response"/>
    <property type="evidence" value="ECO:0007669"/>
    <property type="project" value="UniProtKB-KW"/>
</dbReference>
<feature type="domain" description="Late blight resistance protein R1A-like N-terminal" evidence="12">
    <location>
        <begin position="193"/>
        <end position="418"/>
    </location>
</feature>
<dbReference type="SUPFAM" id="SSF52058">
    <property type="entry name" value="L domain-like"/>
    <property type="match status" value="1"/>
</dbReference>
<dbReference type="InterPro" id="IPR058922">
    <property type="entry name" value="WHD_DRP"/>
</dbReference>